<organism evidence="7 8">
    <name type="scientific">Scophthalmus maximus</name>
    <name type="common">Turbot</name>
    <name type="synonym">Psetta maxima</name>
    <dbReference type="NCBI Taxonomy" id="52904"/>
    <lineage>
        <taxon>Eukaryota</taxon>
        <taxon>Metazoa</taxon>
        <taxon>Chordata</taxon>
        <taxon>Craniata</taxon>
        <taxon>Vertebrata</taxon>
        <taxon>Euteleostomi</taxon>
        <taxon>Actinopterygii</taxon>
        <taxon>Neopterygii</taxon>
        <taxon>Teleostei</taxon>
        <taxon>Neoteleostei</taxon>
        <taxon>Acanthomorphata</taxon>
        <taxon>Carangaria</taxon>
        <taxon>Pleuronectiformes</taxon>
        <taxon>Pleuronectoidei</taxon>
        <taxon>Scophthalmidae</taxon>
        <taxon>Scophthalmus</taxon>
    </lineage>
</organism>
<dbReference type="PANTHER" id="PTHR16521:SF3">
    <property type="entry name" value="TYPE-1 ANGIOTENSIN II RECEPTOR-ASSOCIATED PROTEIN"/>
    <property type="match status" value="1"/>
</dbReference>
<comment type="subcellular location">
    <subcellularLocation>
        <location evidence="1">Membrane</location>
        <topology evidence="1">Multi-pass membrane protein</topology>
    </subcellularLocation>
</comment>
<feature type="transmembrane region" description="Helical" evidence="6">
    <location>
        <begin position="41"/>
        <end position="61"/>
    </location>
</feature>
<dbReference type="GO" id="GO:0038166">
    <property type="term" value="P:angiotensin-activated signaling pathway"/>
    <property type="evidence" value="ECO:0007669"/>
    <property type="project" value="InterPro"/>
</dbReference>
<dbReference type="Proteomes" id="UP000694558">
    <property type="component" value="Chromosome 6"/>
</dbReference>
<evidence type="ECO:0000256" key="6">
    <source>
        <dbReference type="SAM" id="Phobius"/>
    </source>
</evidence>
<dbReference type="SMART" id="SM00805">
    <property type="entry name" value="AGTRAP"/>
    <property type="match status" value="1"/>
</dbReference>
<feature type="transmembrane region" description="Helical" evidence="6">
    <location>
        <begin position="98"/>
        <end position="123"/>
    </location>
</feature>
<evidence type="ECO:0000313" key="7">
    <source>
        <dbReference type="Ensembl" id="ENSSMAP00000042936.1"/>
    </source>
</evidence>
<feature type="transmembrane region" description="Helical" evidence="6">
    <location>
        <begin position="73"/>
        <end position="91"/>
    </location>
</feature>
<dbReference type="GO" id="GO:0008217">
    <property type="term" value="P:regulation of blood pressure"/>
    <property type="evidence" value="ECO:0007669"/>
    <property type="project" value="TreeGrafter"/>
</dbReference>
<feature type="transmembrane region" description="Helical" evidence="6">
    <location>
        <begin position="135"/>
        <end position="157"/>
    </location>
</feature>
<evidence type="ECO:0000256" key="2">
    <source>
        <dbReference type="ARBA" id="ARBA00022692"/>
    </source>
</evidence>
<feature type="compositionally biased region" description="Low complexity" evidence="5">
    <location>
        <begin position="192"/>
        <end position="204"/>
    </location>
</feature>
<dbReference type="GO" id="GO:0005886">
    <property type="term" value="C:plasma membrane"/>
    <property type="evidence" value="ECO:0007669"/>
    <property type="project" value="TreeGrafter"/>
</dbReference>
<keyword evidence="2 6" id="KW-0812">Transmembrane</keyword>
<dbReference type="GeneTree" id="ENSGT00390000017402"/>
<accession>A0A8D3C6M8</accession>
<keyword evidence="4 6" id="KW-0472">Membrane</keyword>
<dbReference type="Pfam" id="PF06396">
    <property type="entry name" value="AGTRAP"/>
    <property type="match status" value="1"/>
</dbReference>
<reference evidence="7" key="1">
    <citation type="submission" date="2023-05" db="EMBL/GenBank/DDBJ databases">
        <title>High-quality long-read genome of Scophthalmus maximus.</title>
        <authorList>
            <person name="Lien S."/>
            <person name="Martinez P."/>
        </authorList>
    </citation>
    <scope>NUCLEOTIDE SEQUENCE [LARGE SCALE GENOMIC DNA]</scope>
</reference>
<name>A0A8D3C6M8_SCOMX</name>
<keyword evidence="3 6" id="KW-1133">Transmembrane helix</keyword>
<evidence type="ECO:0000256" key="5">
    <source>
        <dbReference type="SAM" id="MobiDB-lite"/>
    </source>
</evidence>
<dbReference type="Ensembl" id="ENSSMAT00000055871.1">
    <property type="protein sequence ID" value="ENSSMAP00000042936.1"/>
    <property type="gene ID" value="ENSSMAG00000025082.1"/>
</dbReference>
<proteinExistence type="predicted"/>
<dbReference type="InterPro" id="IPR009436">
    <property type="entry name" value="AGTRAP"/>
</dbReference>
<reference evidence="7" key="2">
    <citation type="submission" date="2025-08" db="UniProtKB">
        <authorList>
            <consortium name="Ensembl"/>
        </authorList>
    </citation>
    <scope>IDENTIFICATION</scope>
</reference>
<evidence type="ECO:0000256" key="3">
    <source>
        <dbReference type="ARBA" id="ARBA00022989"/>
    </source>
</evidence>
<sequence>MVRVCRLSSGRSCSPAPHKTKEPESFHAAAQQVAADHRIKLLIMEIPAINLKAIVLVHWLLTVWGCVMPWLPSSFPWSNFSVLAVGLWAVAQRDSIDAVLLFLIGMIATILNDIIHFGIYYSVGELAPASGRDVFRFSAGMAILNLLLKPVSCFFVYQMYRERGGDYNVNFGFPSVSRTRDAYQSIDQQDEAAAPPANPFNQAQDNKAGVRTY</sequence>
<feature type="region of interest" description="Disordered" evidence="5">
    <location>
        <begin position="191"/>
        <end position="213"/>
    </location>
</feature>
<evidence type="ECO:0000313" key="8">
    <source>
        <dbReference type="Proteomes" id="UP000694558"/>
    </source>
</evidence>
<evidence type="ECO:0000256" key="1">
    <source>
        <dbReference type="ARBA" id="ARBA00004141"/>
    </source>
</evidence>
<evidence type="ECO:0000256" key="4">
    <source>
        <dbReference type="ARBA" id="ARBA00023136"/>
    </source>
</evidence>
<dbReference type="PANTHER" id="PTHR16521">
    <property type="entry name" value="TYPE-1 ANGIOTENSIN II RECEPTOR-ASSOCIATED PROTEIN"/>
    <property type="match status" value="1"/>
</dbReference>
<gene>
    <name evidence="7" type="primary">LOC118309739</name>
</gene>
<dbReference type="AlphaFoldDB" id="A0A8D3C6M8"/>
<protein>
    <submittedName>
        <fullName evidence="7">Angiotensin II receptor-associated protein</fullName>
    </submittedName>
</protein>